<keyword evidence="6 8" id="KW-0472">Membrane</keyword>
<reference evidence="11" key="1">
    <citation type="journal article" date="2010" name="Nature">
        <title>The Amphimedon queenslandica genome and the evolution of animal complexity.</title>
        <authorList>
            <person name="Srivastava M."/>
            <person name="Simakov O."/>
            <person name="Chapman J."/>
            <person name="Fahey B."/>
            <person name="Gauthier M.E."/>
            <person name="Mitros T."/>
            <person name="Richards G.S."/>
            <person name="Conaco C."/>
            <person name="Dacre M."/>
            <person name="Hellsten U."/>
            <person name="Larroux C."/>
            <person name="Putnam N.H."/>
            <person name="Stanke M."/>
            <person name="Adamska M."/>
            <person name="Darling A."/>
            <person name="Degnan S.M."/>
            <person name="Oakley T.H."/>
            <person name="Plachetzki D.C."/>
            <person name="Zhai Y."/>
            <person name="Adamski M."/>
            <person name="Calcino A."/>
            <person name="Cummins S.F."/>
            <person name="Goodstein D.M."/>
            <person name="Harris C."/>
            <person name="Jackson D.J."/>
            <person name="Leys S.P."/>
            <person name="Shu S."/>
            <person name="Woodcroft B.J."/>
            <person name="Vervoort M."/>
            <person name="Kosik K.S."/>
            <person name="Manning G."/>
            <person name="Degnan B.M."/>
            <person name="Rokhsar D.S."/>
        </authorList>
    </citation>
    <scope>NUCLEOTIDE SEQUENCE [LARGE SCALE GENOMIC DNA]</scope>
</reference>
<dbReference type="GO" id="GO:0005789">
    <property type="term" value="C:endoplasmic reticulum membrane"/>
    <property type="evidence" value="ECO:0007669"/>
    <property type="project" value="UniProtKB-SubCell"/>
</dbReference>
<dbReference type="InterPro" id="IPR035952">
    <property type="entry name" value="Rhomboid-like_sf"/>
</dbReference>
<evidence type="ECO:0000256" key="7">
    <source>
        <dbReference type="SAM" id="MobiDB-lite"/>
    </source>
</evidence>
<evidence type="ECO:0000259" key="9">
    <source>
        <dbReference type="Pfam" id="PF01694"/>
    </source>
</evidence>
<feature type="transmembrane region" description="Helical" evidence="8">
    <location>
        <begin position="675"/>
        <end position="694"/>
    </location>
</feature>
<keyword evidence="11" id="KW-1185">Reference proteome</keyword>
<evidence type="ECO:0000256" key="4">
    <source>
        <dbReference type="ARBA" id="ARBA00022824"/>
    </source>
</evidence>
<organism evidence="10">
    <name type="scientific">Amphimedon queenslandica</name>
    <name type="common">Sponge</name>
    <dbReference type="NCBI Taxonomy" id="400682"/>
    <lineage>
        <taxon>Eukaryota</taxon>
        <taxon>Metazoa</taxon>
        <taxon>Porifera</taxon>
        <taxon>Demospongiae</taxon>
        <taxon>Heteroscleromorpha</taxon>
        <taxon>Haplosclerida</taxon>
        <taxon>Niphatidae</taxon>
        <taxon>Amphimedon</taxon>
    </lineage>
</organism>
<dbReference type="Proteomes" id="UP000007879">
    <property type="component" value="Unassembled WGS sequence"/>
</dbReference>
<keyword evidence="5 8" id="KW-1133">Transmembrane helix</keyword>
<accession>A0A1X7VJ92</accession>
<feature type="transmembrane region" description="Helical" evidence="8">
    <location>
        <begin position="337"/>
        <end position="359"/>
    </location>
</feature>
<evidence type="ECO:0000256" key="3">
    <source>
        <dbReference type="ARBA" id="ARBA00022692"/>
    </source>
</evidence>
<dbReference type="PANTHER" id="PTHR45965">
    <property type="entry name" value="INACTIVE RHOMBOID PROTEIN"/>
    <property type="match status" value="1"/>
</dbReference>
<feature type="domain" description="Peptidase S54 rhomboid" evidence="9">
    <location>
        <begin position="578"/>
        <end position="713"/>
    </location>
</feature>
<feature type="transmembrane region" description="Helical" evidence="8">
    <location>
        <begin position="583"/>
        <end position="606"/>
    </location>
</feature>
<name>A0A1X7VJ92_AMPQE</name>
<evidence type="ECO:0000256" key="1">
    <source>
        <dbReference type="ARBA" id="ARBA00004477"/>
    </source>
</evidence>
<dbReference type="STRING" id="400682.A0A1X7VJ92"/>
<dbReference type="GO" id="GO:0004252">
    <property type="term" value="F:serine-type endopeptidase activity"/>
    <property type="evidence" value="ECO:0007669"/>
    <property type="project" value="InterPro"/>
</dbReference>
<dbReference type="EnsemblMetazoa" id="XM_019993122.1">
    <property type="protein sequence ID" value="XP_019848681.1"/>
    <property type="gene ID" value="LOC100631856"/>
</dbReference>
<dbReference type="InterPro" id="IPR022764">
    <property type="entry name" value="Peptidase_S54_rhomboid_dom"/>
</dbReference>
<dbReference type="InParanoid" id="A0A1X7VJ92"/>
<proteinExistence type="inferred from homology"/>
<dbReference type="SUPFAM" id="SSF144091">
    <property type="entry name" value="Rhomboid-like"/>
    <property type="match status" value="1"/>
</dbReference>
<keyword evidence="4" id="KW-0256">Endoplasmic reticulum</keyword>
<feature type="transmembrane region" description="Helical" evidence="8">
    <location>
        <begin position="613"/>
        <end position="638"/>
    </location>
</feature>
<dbReference type="Pfam" id="PF01694">
    <property type="entry name" value="Rhomboid"/>
    <property type="match status" value="1"/>
</dbReference>
<dbReference type="Gene3D" id="1.20.1540.10">
    <property type="entry name" value="Rhomboid-like"/>
    <property type="match status" value="1"/>
</dbReference>
<dbReference type="OrthoDB" id="2146116at2759"/>
<evidence type="ECO:0000256" key="8">
    <source>
        <dbReference type="SAM" id="Phobius"/>
    </source>
</evidence>
<dbReference type="PANTHER" id="PTHR45965:SF3">
    <property type="entry name" value="INACTIVE RHOMBOID PROTEIN 1"/>
    <property type="match status" value="1"/>
</dbReference>
<evidence type="ECO:0000256" key="5">
    <source>
        <dbReference type="ARBA" id="ARBA00022989"/>
    </source>
</evidence>
<reference evidence="10" key="2">
    <citation type="submission" date="2017-05" db="UniProtKB">
        <authorList>
            <consortium name="EnsemblMetazoa"/>
        </authorList>
    </citation>
    <scope>IDENTIFICATION</scope>
</reference>
<dbReference type="KEGG" id="aqu:100631856"/>
<comment type="similarity">
    <text evidence="2">Belongs to the peptidase S54 family.</text>
</comment>
<dbReference type="AlphaFoldDB" id="A0A1X7VJ92"/>
<evidence type="ECO:0000313" key="11">
    <source>
        <dbReference type="Proteomes" id="UP000007879"/>
    </source>
</evidence>
<evidence type="ECO:0000313" key="10">
    <source>
        <dbReference type="EnsemblMetazoa" id="Aqu2.1.39994_001"/>
    </source>
</evidence>
<dbReference type="EnsemblMetazoa" id="Aqu2.1.39994_001">
    <property type="protein sequence ID" value="Aqu2.1.39994_001"/>
    <property type="gene ID" value="Aqu2.1.39994"/>
</dbReference>
<comment type="subcellular location">
    <subcellularLocation>
        <location evidence="1">Endoplasmic reticulum membrane</location>
        <topology evidence="1">Multi-pass membrane protein</topology>
    </subcellularLocation>
</comment>
<keyword evidence="3 8" id="KW-0812">Transmembrane</keyword>
<dbReference type="eggNOG" id="KOG2290">
    <property type="taxonomic scope" value="Eukaryota"/>
</dbReference>
<dbReference type="GO" id="GO:0042058">
    <property type="term" value="P:regulation of epidermal growth factor receptor signaling pathway"/>
    <property type="evidence" value="ECO:0007669"/>
    <property type="project" value="TreeGrafter"/>
</dbReference>
<gene>
    <name evidence="10" type="primary">100631856</name>
</gene>
<feature type="transmembrane region" description="Helical" evidence="8">
    <location>
        <begin position="740"/>
        <end position="767"/>
    </location>
</feature>
<dbReference type="InterPro" id="IPR051512">
    <property type="entry name" value="Inactive_Rhomboid"/>
</dbReference>
<feature type="transmembrane region" description="Helical" evidence="8">
    <location>
        <begin position="644"/>
        <end position="663"/>
    </location>
</feature>
<evidence type="ECO:0000256" key="2">
    <source>
        <dbReference type="ARBA" id="ARBA00009045"/>
    </source>
</evidence>
<evidence type="ECO:0000256" key="6">
    <source>
        <dbReference type="ARBA" id="ARBA00023136"/>
    </source>
</evidence>
<protein>
    <recommendedName>
        <fullName evidence="9">Peptidase S54 rhomboid domain-containing protein</fullName>
    </recommendedName>
</protein>
<dbReference type="GO" id="GO:0050708">
    <property type="term" value="P:regulation of protein secretion"/>
    <property type="evidence" value="ECO:0007669"/>
    <property type="project" value="TreeGrafter"/>
</dbReference>
<sequence length="799" mass="90700">MELEEICSESDEGRNNSQDPLDIEIKDLLVETVPQETKYKNCLKWFGCYLFSKLLEFTGFKLTSVQEVYWNAVQRRMVMGQLEYLVEKKKIKDRIPSKLAVALMSGDEAIETCLNRLCDKKHILISQQKSRDPSSETDEPSTSQRHTHVFGEEEPDTGRLEDENCITIKELSSNMPHAEDVHELLKDKGGFWDQAWLALKYLYNKKKGAVAATESKLYDESSDDEFIDGDISDIGSEDMFFGKDIYLKKETPCEGTDGEEAAEEEEAADFGLSALKRRIPVSSYKLHELNDLRKSRWNQFNEYIPLRVSNFQYRGVNKVRRAKLNEMWKKAARWPLFTYWVTVVQIIIVLLTLSVHGFAPLRYVPYTERALIQLSDLSVHVVEKNITPNIWAGPDRASLVLLGANYGPCMRRYDPIQNVINSINQRESLSGCCVRRDSSGCVQTLSNTDCPSEIGLADFVIFDNSTELDTSRYSNRAVCGTSPRTCTSPNPSVDPRWMSANVTGWPICTDSVASNSEHLSCRVTGRPCCVGIQAQCIITSQEHCDFLEGKFHKDAFLCSQVNCLKGICGLTPFGKTPDQIQRLGLAVFLHAGIFHVLLTIIFNFYILRDLEKYLGWLATATLYIGSGIGGNIISALFVPYSAEVGPAASMFGVIAFFLIFIIYHWSFFDRAWLEMLKYSIIVILLFLIGFLPYIDNYARIGGFLFGMMFSFIQIHYIPQHDCMTEFNSLRFPNQKAKSSLLGKIALLITGLVLLLTLYIFSFLWFYLEGDVWNGFSYLNCIIPTSLSNLCQDYRQDISA</sequence>
<feature type="transmembrane region" description="Helical" evidence="8">
    <location>
        <begin position="700"/>
        <end position="719"/>
    </location>
</feature>
<feature type="region of interest" description="Disordered" evidence="7">
    <location>
        <begin position="126"/>
        <end position="157"/>
    </location>
</feature>